<evidence type="ECO:0000259" key="1">
    <source>
        <dbReference type="Pfam" id="PF00501"/>
    </source>
</evidence>
<sequence length="1035" mass="114281">MHLSENLISSNTQILTCDEEFDYDNSALEWKSSGLNSSHYWGAPQGASWEPDSDGTVKMSFRYLLQLTKISARKIYTQYISQYIEESLLQQPVYAISIPEGPYLQIAVLCTHFQNVLFGGDLKKSPIILPLCPNEGMERLVQMIADAKPTVILYAKETDGERINDAIVRTKVLPIDTIQQYSPLVLNLKTMLKASCSTVEEDLGNFGAFQDKHLSNQNRISHIVYTSGTTGKPKGCVSSLNSLSHYIQVKNEGHSIISSSRVFLASALPFDPCLSDIIATFYANATLCICTKESIRMSLAKILVDIQATHILCTPSLWSGVGSENRGQLGNLQVVALGGEVISRRIIGWWARRNHEDEGIRLLSTYGVTEACVYQTIGELFADYTYPEKGHNIGFAFEGTKVEIWNECNGTDKDVSNKCLGDGSLGEIVLNGKYQIDELSGYLNMPQVSRQKFHVESSNTGLNDGSLYYYRTGDRGLIDPISGALVIMGRIVGEQGMIKINGVRVELGEIEIAILDSNIQKCPPVAIGCVVTVKAINDDGEKRLTAYCILDKNCMDEVKLSPSSYPANSKGIICTRSPLLTLLRARCAERVRKGCTPSTFIILKNLPLTRTGKIDHKGLPTLQDCSTLEEAKGFANKRATHLSNYGRCGFFLSQEMITCLNLLPTQKQMLTIDTNFAMLGGDSLAATRIVRSIYASHHGLQNKRTLGGDFGAFDGPFNVSNLIRASSLGSYVDFLDASEVFLENCQESASNISSKVASFSVSETGHNDENNVQSQLFNALLEAITLEQTSVAVSLLNEGANPNFAEHGKRLGKLKNGRLEQRETFRSNPMHIACVRGDDTLVGALIRLGACNCKSPDSSGSFPLHLACSGFGRGIGISNDDAYDEVEDRRRLNCVRILLDEGGVPLSMKNQSKQTCLHCATRGGYRLLLQFLLQRWEMDEKIKAVPLWGTCKADWQDRWHRSCVHWAVLHCRINILKTLLQHGCSANPPKPRSKTKRTSGAVEFPIEICERLYSESSDVGVQIRDLLSSFNVTNR</sequence>
<evidence type="ECO:0000313" key="2">
    <source>
        <dbReference type="EMBL" id="CAE0457176.1"/>
    </source>
</evidence>
<dbReference type="GO" id="GO:0031177">
    <property type="term" value="F:phosphopantetheine binding"/>
    <property type="evidence" value="ECO:0007669"/>
    <property type="project" value="TreeGrafter"/>
</dbReference>
<dbReference type="PROSITE" id="PS00012">
    <property type="entry name" value="PHOSPHOPANTETHEINE"/>
    <property type="match status" value="1"/>
</dbReference>
<dbReference type="GO" id="GO:0005737">
    <property type="term" value="C:cytoplasm"/>
    <property type="evidence" value="ECO:0007669"/>
    <property type="project" value="TreeGrafter"/>
</dbReference>
<dbReference type="InterPro" id="IPR020845">
    <property type="entry name" value="AMP-binding_CS"/>
</dbReference>
<dbReference type="PANTHER" id="PTHR45527:SF1">
    <property type="entry name" value="FATTY ACID SYNTHASE"/>
    <property type="match status" value="1"/>
</dbReference>
<name>A0A7S3PVS6_9STRA</name>
<dbReference type="SMART" id="SM00248">
    <property type="entry name" value="ANK"/>
    <property type="match status" value="5"/>
</dbReference>
<dbReference type="PROSITE" id="PS00455">
    <property type="entry name" value="AMP_BINDING"/>
    <property type="match status" value="1"/>
</dbReference>
<dbReference type="InterPro" id="IPR002110">
    <property type="entry name" value="Ankyrin_rpt"/>
</dbReference>
<feature type="domain" description="AMP-dependent synthetase/ligase" evidence="1">
    <location>
        <begin position="127"/>
        <end position="433"/>
    </location>
</feature>
<dbReference type="InterPro" id="IPR036770">
    <property type="entry name" value="Ankyrin_rpt-contain_sf"/>
</dbReference>
<dbReference type="InterPro" id="IPR000873">
    <property type="entry name" value="AMP-dep_synth/lig_dom"/>
</dbReference>
<dbReference type="InterPro" id="IPR006162">
    <property type="entry name" value="Ppantetheine_attach_site"/>
</dbReference>
<dbReference type="Gene3D" id="1.25.40.20">
    <property type="entry name" value="Ankyrin repeat-containing domain"/>
    <property type="match status" value="1"/>
</dbReference>
<dbReference type="PANTHER" id="PTHR45527">
    <property type="entry name" value="NONRIBOSOMAL PEPTIDE SYNTHETASE"/>
    <property type="match status" value="1"/>
</dbReference>
<dbReference type="InterPro" id="IPR042099">
    <property type="entry name" value="ANL_N_sf"/>
</dbReference>
<dbReference type="Pfam" id="PF00501">
    <property type="entry name" value="AMP-binding"/>
    <property type="match status" value="1"/>
</dbReference>
<dbReference type="Gene3D" id="3.40.50.12780">
    <property type="entry name" value="N-terminal domain of ligase-like"/>
    <property type="match status" value="1"/>
</dbReference>
<dbReference type="Gene3D" id="3.30.300.30">
    <property type="match status" value="1"/>
</dbReference>
<dbReference type="InterPro" id="IPR045851">
    <property type="entry name" value="AMP-bd_C_sf"/>
</dbReference>
<dbReference type="AlphaFoldDB" id="A0A7S3PVS6"/>
<dbReference type="SUPFAM" id="SSF48403">
    <property type="entry name" value="Ankyrin repeat"/>
    <property type="match status" value="1"/>
</dbReference>
<organism evidence="2">
    <name type="scientific">Chaetoceros debilis</name>
    <dbReference type="NCBI Taxonomy" id="122233"/>
    <lineage>
        <taxon>Eukaryota</taxon>
        <taxon>Sar</taxon>
        <taxon>Stramenopiles</taxon>
        <taxon>Ochrophyta</taxon>
        <taxon>Bacillariophyta</taxon>
        <taxon>Coscinodiscophyceae</taxon>
        <taxon>Chaetocerotophycidae</taxon>
        <taxon>Chaetocerotales</taxon>
        <taxon>Chaetocerotaceae</taxon>
        <taxon>Chaetoceros</taxon>
    </lineage>
</organism>
<reference evidence="2" key="1">
    <citation type="submission" date="2021-01" db="EMBL/GenBank/DDBJ databases">
        <authorList>
            <person name="Corre E."/>
            <person name="Pelletier E."/>
            <person name="Niang G."/>
            <person name="Scheremetjew M."/>
            <person name="Finn R."/>
            <person name="Kale V."/>
            <person name="Holt S."/>
            <person name="Cochrane G."/>
            <person name="Meng A."/>
            <person name="Brown T."/>
            <person name="Cohen L."/>
        </authorList>
    </citation>
    <scope>NUCLEOTIDE SEQUENCE</scope>
    <source>
        <strain evidence="2">MM31A-1</strain>
    </source>
</reference>
<dbReference type="GO" id="GO:0044550">
    <property type="term" value="P:secondary metabolite biosynthetic process"/>
    <property type="evidence" value="ECO:0007669"/>
    <property type="project" value="TreeGrafter"/>
</dbReference>
<gene>
    <name evidence="2" type="ORF">CDEB00056_LOCUS2017</name>
</gene>
<accession>A0A7S3PVS6</accession>
<dbReference type="EMBL" id="HBIO01002922">
    <property type="protein sequence ID" value="CAE0457176.1"/>
    <property type="molecule type" value="Transcribed_RNA"/>
</dbReference>
<dbReference type="GO" id="GO:0043041">
    <property type="term" value="P:amino acid activation for nonribosomal peptide biosynthetic process"/>
    <property type="evidence" value="ECO:0007669"/>
    <property type="project" value="TreeGrafter"/>
</dbReference>
<dbReference type="Pfam" id="PF12796">
    <property type="entry name" value="Ank_2"/>
    <property type="match status" value="1"/>
</dbReference>
<proteinExistence type="predicted"/>
<protein>
    <recommendedName>
        <fullName evidence="1">AMP-dependent synthetase/ligase domain-containing protein</fullName>
    </recommendedName>
</protein>
<dbReference type="SUPFAM" id="SSF56801">
    <property type="entry name" value="Acetyl-CoA synthetase-like"/>
    <property type="match status" value="1"/>
</dbReference>